<dbReference type="AlphaFoldDB" id="A0A1Y3BKZ2"/>
<sequence length="120" mass="13190">MQSSSNGSGDEDDEFKKINHLKMNLPEWMQIGESVRVCPDSKLGTIGYIGETEFATGIWAGIILDSPTGKNDGSVNGVSYFQCRPKFGIFVKPEKLRLDPKGKQMRAILNDKMNGGRHGA</sequence>
<evidence type="ECO:0000313" key="3">
    <source>
        <dbReference type="Proteomes" id="UP000194236"/>
    </source>
</evidence>
<dbReference type="Pfam" id="PF01302">
    <property type="entry name" value="CAP_GLY"/>
    <property type="match status" value="1"/>
</dbReference>
<protein>
    <recommendedName>
        <fullName evidence="1">CAP-Gly domain-containing protein</fullName>
    </recommendedName>
</protein>
<dbReference type="FunFam" id="2.30.30.190:FF:000014">
    <property type="entry name" value="Uncharacterized protein, isoform E"/>
    <property type="match status" value="1"/>
</dbReference>
<organism evidence="2 3">
    <name type="scientific">Euroglyphus maynei</name>
    <name type="common">Mayne's house dust mite</name>
    <dbReference type="NCBI Taxonomy" id="6958"/>
    <lineage>
        <taxon>Eukaryota</taxon>
        <taxon>Metazoa</taxon>
        <taxon>Ecdysozoa</taxon>
        <taxon>Arthropoda</taxon>
        <taxon>Chelicerata</taxon>
        <taxon>Arachnida</taxon>
        <taxon>Acari</taxon>
        <taxon>Acariformes</taxon>
        <taxon>Sarcoptiformes</taxon>
        <taxon>Astigmata</taxon>
        <taxon>Psoroptidia</taxon>
        <taxon>Analgoidea</taxon>
        <taxon>Pyroglyphidae</taxon>
        <taxon>Pyroglyphinae</taxon>
        <taxon>Euroglyphus</taxon>
    </lineage>
</organism>
<dbReference type="InterPro" id="IPR036859">
    <property type="entry name" value="CAP-Gly_dom_sf"/>
</dbReference>
<dbReference type="SMART" id="SM01052">
    <property type="entry name" value="CAP_GLY"/>
    <property type="match status" value="1"/>
</dbReference>
<dbReference type="OrthoDB" id="2130750at2759"/>
<proteinExistence type="predicted"/>
<gene>
    <name evidence="2" type="ORF">BLA29_009494</name>
</gene>
<accession>A0A1Y3BKZ2</accession>
<name>A0A1Y3BKZ2_EURMA</name>
<dbReference type="EMBL" id="MUJZ01019254">
    <property type="protein sequence ID" value="OTF80246.1"/>
    <property type="molecule type" value="Genomic_DNA"/>
</dbReference>
<evidence type="ECO:0000313" key="2">
    <source>
        <dbReference type="EMBL" id="OTF80246.1"/>
    </source>
</evidence>
<dbReference type="Gene3D" id="2.30.30.190">
    <property type="entry name" value="CAP Gly-rich-like domain"/>
    <property type="match status" value="1"/>
</dbReference>
<dbReference type="InterPro" id="IPR000938">
    <property type="entry name" value="CAP-Gly_domain"/>
</dbReference>
<dbReference type="PANTHER" id="PTHR18916">
    <property type="entry name" value="DYNACTIN 1-RELATED MICROTUBULE-BINDING"/>
    <property type="match status" value="1"/>
</dbReference>
<comment type="caution">
    <text evidence="2">The sequence shown here is derived from an EMBL/GenBank/DDBJ whole genome shotgun (WGS) entry which is preliminary data.</text>
</comment>
<dbReference type="Proteomes" id="UP000194236">
    <property type="component" value="Unassembled WGS sequence"/>
</dbReference>
<reference evidence="2 3" key="1">
    <citation type="submission" date="2017-03" db="EMBL/GenBank/DDBJ databases">
        <title>Genome Survey of Euroglyphus maynei.</title>
        <authorList>
            <person name="Arlian L.G."/>
            <person name="Morgan M.S."/>
            <person name="Rider S.D."/>
        </authorList>
    </citation>
    <scope>NUCLEOTIDE SEQUENCE [LARGE SCALE GENOMIC DNA]</scope>
    <source>
        <strain evidence="2">Arlian Lab</strain>
        <tissue evidence="2">Whole body</tissue>
    </source>
</reference>
<feature type="domain" description="CAP-Gly" evidence="1">
    <location>
        <begin position="50"/>
        <end position="92"/>
    </location>
</feature>
<dbReference type="PROSITE" id="PS50245">
    <property type="entry name" value="CAP_GLY_2"/>
    <property type="match status" value="1"/>
</dbReference>
<keyword evidence="3" id="KW-1185">Reference proteome</keyword>
<dbReference type="PROSITE" id="PS00845">
    <property type="entry name" value="CAP_GLY_1"/>
    <property type="match status" value="1"/>
</dbReference>
<evidence type="ECO:0000259" key="1">
    <source>
        <dbReference type="PROSITE" id="PS50245"/>
    </source>
</evidence>
<dbReference type="SUPFAM" id="SSF74924">
    <property type="entry name" value="Cap-Gly domain"/>
    <property type="match status" value="1"/>
</dbReference>